<dbReference type="AlphaFoldDB" id="A0A5S9F183"/>
<evidence type="ECO:0000313" key="3">
    <source>
        <dbReference type="Proteomes" id="UP000326354"/>
    </source>
</evidence>
<keyword evidence="3" id="KW-1185">Reference proteome</keyword>
<dbReference type="KEGG" id="uam:UABAM_00274"/>
<evidence type="ECO:0000313" key="2">
    <source>
        <dbReference type="EMBL" id="BBM81931.1"/>
    </source>
</evidence>
<organism evidence="2 3">
    <name type="scientific">Uabimicrobium amorphum</name>
    <dbReference type="NCBI Taxonomy" id="2596890"/>
    <lineage>
        <taxon>Bacteria</taxon>
        <taxon>Pseudomonadati</taxon>
        <taxon>Planctomycetota</taxon>
        <taxon>Candidatus Uabimicrobiia</taxon>
        <taxon>Candidatus Uabimicrobiales</taxon>
        <taxon>Candidatus Uabimicrobiaceae</taxon>
        <taxon>Candidatus Uabimicrobium</taxon>
    </lineage>
</organism>
<evidence type="ECO:0000256" key="1">
    <source>
        <dbReference type="SAM" id="Phobius"/>
    </source>
</evidence>
<keyword evidence="1" id="KW-1133">Transmembrane helix</keyword>
<dbReference type="Proteomes" id="UP000326354">
    <property type="component" value="Chromosome"/>
</dbReference>
<feature type="transmembrane region" description="Helical" evidence="1">
    <location>
        <begin position="308"/>
        <end position="330"/>
    </location>
</feature>
<name>A0A5S9F183_UABAM</name>
<protein>
    <submittedName>
        <fullName evidence="2">Uncharacterized protein</fullName>
    </submittedName>
</protein>
<keyword evidence="1" id="KW-0812">Transmembrane</keyword>
<dbReference type="EMBL" id="AP019860">
    <property type="protein sequence ID" value="BBM81931.1"/>
    <property type="molecule type" value="Genomic_DNA"/>
</dbReference>
<reference evidence="2 3" key="1">
    <citation type="submission" date="2019-08" db="EMBL/GenBank/DDBJ databases">
        <title>Complete genome sequence of Candidatus Uab amorphum.</title>
        <authorList>
            <person name="Shiratori T."/>
            <person name="Suzuki S."/>
            <person name="Kakizawa Y."/>
            <person name="Ishida K."/>
        </authorList>
    </citation>
    <scope>NUCLEOTIDE SEQUENCE [LARGE SCALE GENOMIC DNA]</scope>
    <source>
        <strain evidence="2 3">SRT547</strain>
    </source>
</reference>
<dbReference type="RefSeq" id="WP_151966191.1">
    <property type="nucleotide sequence ID" value="NZ_AP019860.1"/>
</dbReference>
<accession>A0A5S9F183</accession>
<gene>
    <name evidence="2" type="ORF">UABAM_00274</name>
</gene>
<proteinExistence type="predicted"/>
<keyword evidence="1" id="KW-0472">Membrane</keyword>
<sequence length="1221" mass="144020">MEFLQDSLSKVKKNPTDFIAVLGAKGSGKTLLTTAIISSIIDGLVPDMTGTVSEGTHEFLNRHLIPIRQKKQWPEPTRGWHDLNLSLRWETPKKIRDYKIQFQDIQGSDFETGDSELVQRMYDARAYFFVVSPKHLLTENELRHAAGDNAYLESIIPEEGRFARQMNWNYSQMLEKIITSHHIEGHDGKISRPISVIFTRKDDYPNLEIETLKHKFQGTFKWFQAHARYVEYFFVSSVGKTVAPDPEQDAKTKQIFIHQYGEDYNIDLPAKKSPPAEISPEGVIDPITFVLQAFAFESTRVLRQRIQISSIAAGAVLALFVIWSAVSWLYNYNLSMQMRSESAKILNNFIRENETQEKEIYQKIGNYVDTYGSDHKEGKEFLAKQTRIRSKVQAEWLDEVSQQARENDQDDKSVRDYQEACRSIEEYLRSGFPEGKKYLHDMLERLEKRIVLAKTLENYQQSYLHADYRHALSILDEYLKRHSFQRSRLMEKRKKLQRVYSAFLYKQALEQGKIYNTRAKLEDKIIALESFLKKERMNFISEDLQKLESEIWELRAQQAHRESKEAFDKRDYKNAQRILKNFERLEGIPENIRKNIRQELQQLYAQEYQQELNLALQFQGKECLDALANFQDKYIHHSAFDKNSLLNKVCLALAEVAKEVQQNGSWEQGIASFNHEEQRFPNVINETAFWKLFLPVIQGRIFKLAELKNYESAWSLLKIYDIKLSGQIRLKKYALELQEWSQKLAQRELEDKWKSILIEENDVKAIRDLERFRRYSNQPTTMSIYRSEYKEKVDEKRFQLCIQQYEVAVAKKDFAQGRLILEQYEGWGAEKYATRIFDMKENIDKQEIMVFWNSALTKIEDDFLTTTQKLEALQEFQRLHRERPGYKNVEEDVEVLAKSMTDNLKDEHKNQVTAQIERAFEDETALPKAQEAYEKYQKEYPGDNALTNFQAQIHEAKISWSRRHLQDCEDMFDPQKKHEAFEQYLRKYSTNRYLYRELLHKAEKGKKAAALEWDRREFQKADSAWRSFQYRADEFSAAEGRKRIEEISRLYTEYSKHWGPEKQFIEESKEQILFLRQLLNGARYTLKLQSGKFAKNYWVYNPSVKVSIKVGSVTYPFTVYKDKQKVTWDETKEIYWKAYETVSLEIVDNDKKSKNVLLTHKEVGCFSLIKFCTVEDRQEKKMVPQRTISNKNNSINFELVSSNVATINQWYSIKGKASGDK</sequence>